<dbReference type="PROSITE" id="PS50157">
    <property type="entry name" value="ZINC_FINGER_C2H2_2"/>
    <property type="match status" value="5"/>
</dbReference>
<dbReference type="Proteomes" id="UP000007062">
    <property type="component" value="Chromosome 3L"/>
</dbReference>
<dbReference type="Gene3D" id="3.30.160.60">
    <property type="entry name" value="Classic Zinc Finger"/>
    <property type="match status" value="4"/>
</dbReference>
<evidence type="ECO:0000256" key="1">
    <source>
        <dbReference type="ARBA" id="ARBA00022723"/>
    </source>
</evidence>
<sequence length="386" mass="44187">MVHTLRKITNICRLCLCEELDILVPAKNVFDSLLTSEDVERFTSIQIPTDDNVPYVICTDCRNGLRKSAAFRKSCVRNDRLYNQLFSELIVEIRYETEQQATKTVHHDLESLSGTPISSQLSEPKSAAAKAVRSTKSKRSKPTKATTAPLTTQQDDVSGTQQVQESTLHLDWPYFTKRLCNICGQMVTNLKRHMLSHTKKAMYACPHCTTTLTDGSNLVRHIKSVHKKMTVKTCEICKKGFTYQVTYNQHMLSTHGIGEKFECKICLKQFNGKSKLRDHINRIHSSLRKYECTFCSKQFKTSRDLRHHGRVHSENRPYACSLCPKQFKSSFARNTHQHTHSGVRFSCQHCDKSYPYKCQLSIHMRKLHPESVAENTDGSVGLKIQK</sequence>
<reference evidence="6 7" key="1">
    <citation type="journal article" date="2002" name="Science">
        <title>The genome sequence of the malaria mosquito Anopheles gambiae.</title>
        <authorList>
            <person name="Holt R.A."/>
            <person name="Subramanian G.M."/>
            <person name="Halpern A."/>
            <person name="Sutton G.G."/>
            <person name="Charlab R."/>
            <person name="Nusskern D.R."/>
            <person name="Wincker P."/>
            <person name="Clark A.G."/>
            <person name="Ribeiro J.M."/>
            <person name="Wides R."/>
            <person name="Salzberg S.L."/>
            <person name="Loftus B."/>
            <person name="Yandell M."/>
            <person name="Majoros W.H."/>
            <person name="Rusch D.B."/>
            <person name="Lai Z."/>
            <person name="Kraft C.L."/>
            <person name="Abril J.F."/>
            <person name="Anthouard V."/>
            <person name="Arensburger P."/>
            <person name="Atkinson P.W."/>
            <person name="Baden H."/>
            <person name="de Berardinis V."/>
            <person name="Baldwin D."/>
            <person name="Benes V."/>
            <person name="Biedler J."/>
            <person name="Blass C."/>
            <person name="Bolanos R."/>
            <person name="Boscus D."/>
            <person name="Barnstead M."/>
            <person name="Cai S."/>
            <person name="Center A."/>
            <person name="Chaturverdi K."/>
            <person name="Christophides G.K."/>
            <person name="Chrystal M.A."/>
            <person name="Clamp M."/>
            <person name="Cravchik A."/>
            <person name="Curwen V."/>
            <person name="Dana A."/>
            <person name="Delcher A."/>
            <person name="Dew I."/>
            <person name="Evans C.A."/>
            <person name="Flanigan M."/>
            <person name="Grundschober-Freimoser A."/>
            <person name="Friedli L."/>
            <person name="Gu Z."/>
            <person name="Guan P."/>
            <person name="Guigo R."/>
            <person name="Hillenmeyer M.E."/>
            <person name="Hladun S.L."/>
            <person name="Hogan J.R."/>
            <person name="Hong Y.S."/>
            <person name="Hoover J."/>
            <person name="Jaillon O."/>
            <person name="Ke Z."/>
            <person name="Kodira C."/>
            <person name="Kokoza E."/>
            <person name="Koutsos A."/>
            <person name="Letunic I."/>
            <person name="Levitsky A."/>
            <person name="Liang Y."/>
            <person name="Lin J.J."/>
            <person name="Lobo N.F."/>
            <person name="Lopez J.R."/>
            <person name="Malek J.A."/>
            <person name="McIntosh T.C."/>
            <person name="Meister S."/>
            <person name="Miller J."/>
            <person name="Mobarry C."/>
            <person name="Mongin E."/>
            <person name="Murphy S.D."/>
            <person name="O'Brochta D.A."/>
            <person name="Pfannkoch C."/>
            <person name="Qi R."/>
            <person name="Regier M.A."/>
            <person name="Remington K."/>
            <person name="Shao H."/>
            <person name="Sharakhova M.V."/>
            <person name="Sitter C.D."/>
            <person name="Shetty J."/>
            <person name="Smith T.J."/>
            <person name="Strong R."/>
            <person name="Sun J."/>
            <person name="Thomasova D."/>
            <person name="Ton L.Q."/>
            <person name="Topalis P."/>
            <person name="Tu Z."/>
            <person name="Unger M.F."/>
            <person name="Walenz B."/>
            <person name="Wang A."/>
            <person name="Wang J."/>
            <person name="Wang M."/>
            <person name="Wang X."/>
            <person name="Woodford K.J."/>
            <person name="Wortman J.R."/>
            <person name="Wu M."/>
            <person name="Yao A."/>
            <person name="Zdobnov E.M."/>
            <person name="Zhang H."/>
            <person name="Zhao Q."/>
            <person name="Zhao S."/>
            <person name="Zhu S.C."/>
            <person name="Zhimulev I."/>
            <person name="Coluzzi M."/>
            <person name="della Torre A."/>
            <person name="Roth C.W."/>
            <person name="Louis C."/>
            <person name="Kalush F."/>
            <person name="Mural R.J."/>
            <person name="Myers E.W."/>
            <person name="Adams M.D."/>
            <person name="Smith H.O."/>
            <person name="Broder S."/>
            <person name="Gardner M.J."/>
            <person name="Fraser C.M."/>
            <person name="Birney E."/>
            <person name="Bork P."/>
            <person name="Brey P.T."/>
            <person name="Venter J.C."/>
            <person name="Weissenbach J."/>
            <person name="Kafatos F.C."/>
            <person name="Collins F.H."/>
            <person name="Hoffman S.L."/>
        </authorList>
    </citation>
    <scope>NUCLEOTIDE SEQUENCE [LARGE SCALE GENOMIC DNA]</scope>
    <source>
        <strain evidence="6 7">PEST</strain>
    </source>
</reference>
<name>A0A1S4HFC0_ANOGA</name>
<dbReference type="Pfam" id="PF07776">
    <property type="entry name" value="zf-AD"/>
    <property type="match status" value="1"/>
</dbReference>
<dbReference type="GO" id="GO:0006357">
    <property type="term" value="P:regulation of transcription by RNA polymerase II"/>
    <property type="evidence" value="ECO:0000318"/>
    <property type="project" value="GO_Central"/>
</dbReference>
<keyword evidence="2" id="KW-0677">Repeat</keyword>
<feature type="compositionally biased region" description="Polar residues" evidence="5">
    <location>
        <begin position="112"/>
        <end position="123"/>
    </location>
</feature>
<dbReference type="SMART" id="SM00868">
    <property type="entry name" value="zf-AD"/>
    <property type="match status" value="2"/>
</dbReference>
<keyword evidence="3" id="KW-0863">Zinc-finger</keyword>
<keyword evidence="1" id="KW-0479">Metal-binding</keyword>
<reference evidence="6" key="3">
    <citation type="submission" date="2020-05" db="UniProtKB">
        <authorList>
            <consortium name="EnsemblMetazoa"/>
        </authorList>
    </citation>
    <scope>IDENTIFICATION</scope>
    <source>
        <strain evidence="6">PEST</strain>
    </source>
</reference>
<dbReference type="SUPFAM" id="SSF57716">
    <property type="entry name" value="Glucocorticoid receptor-like (DNA-binding domain)"/>
    <property type="match status" value="1"/>
</dbReference>
<evidence type="ECO:0000313" key="7">
    <source>
        <dbReference type="Proteomes" id="UP000007062"/>
    </source>
</evidence>
<dbReference type="VEuPathDB" id="VectorBase:AGAMI1_013980"/>
<evidence type="ECO:0000256" key="4">
    <source>
        <dbReference type="ARBA" id="ARBA00022833"/>
    </source>
</evidence>
<keyword evidence="4" id="KW-0862">Zinc</keyword>
<evidence type="ECO:0000256" key="3">
    <source>
        <dbReference type="ARBA" id="ARBA00022771"/>
    </source>
</evidence>
<dbReference type="GO" id="GO:0005694">
    <property type="term" value="C:chromosome"/>
    <property type="evidence" value="ECO:0000318"/>
    <property type="project" value="GO_Central"/>
</dbReference>
<dbReference type="PANTHER" id="PTHR24379">
    <property type="entry name" value="KRAB AND ZINC FINGER DOMAIN-CONTAINING"/>
    <property type="match status" value="1"/>
</dbReference>
<dbReference type="AlphaFoldDB" id="A0A1S4HFC0"/>
<dbReference type="SMART" id="SM00355">
    <property type="entry name" value="ZnF_C2H2"/>
    <property type="match status" value="7"/>
</dbReference>
<feature type="compositionally biased region" description="Basic residues" evidence="5">
    <location>
        <begin position="133"/>
        <end position="142"/>
    </location>
</feature>
<dbReference type="Gene3D" id="3.40.1800.20">
    <property type="match status" value="1"/>
</dbReference>
<dbReference type="InterPro" id="IPR036236">
    <property type="entry name" value="Znf_C2H2_sf"/>
</dbReference>
<keyword evidence="7" id="KW-1185">Reference proteome</keyword>
<evidence type="ECO:0000313" key="6">
    <source>
        <dbReference type="EnsemblMetazoa" id="AGAP028677-PA"/>
    </source>
</evidence>
<dbReference type="PROSITE" id="PS51915">
    <property type="entry name" value="ZAD"/>
    <property type="match status" value="1"/>
</dbReference>
<evidence type="ECO:0000256" key="2">
    <source>
        <dbReference type="ARBA" id="ARBA00022737"/>
    </source>
</evidence>
<proteinExistence type="predicted"/>
<dbReference type="PROSITE" id="PS00028">
    <property type="entry name" value="ZINC_FINGER_C2H2_1"/>
    <property type="match status" value="4"/>
</dbReference>
<evidence type="ECO:0000256" key="5">
    <source>
        <dbReference type="SAM" id="MobiDB-lite"/>
    </source>
</evidence>
<organism evidence="6 7">
    <name type="scientific">Anopheles gambiae</name>
    <name type="common">African malaria mosquito</name>
    <dbReference type="NCBI Taxonomy" id="7165"/>
    <lineage>
        <taxon>Eukaryota</taxon>
        <taxon>Metazoa</taxon>
        <taxon>Ecdysozoa</taxon>
        <taxon>Arthropoda</taxon>
        <taxon>Hexapoda</taxon>
        <taxon>Insecta</taxon>
        <taxon>Pterygota</taxon>
        <taxon>Neoptera</taxon>
        <taxon>Endopterygota</taxon>
        <taxon>Diptera</taxon>
        <taxon>Nematocera</taxon>
        <taxon>Culicoidea</taxon>
        <taxon>Culicidae</taxon>
        <taxon>Anophelinae</taxon>
        <taxon>Anopheles</taxon>
    </lineage>
</organism>
<dbReference type="InParanoid" id="A0A1S4HFC0"/>
<accession>A0A1S4HFC0</accession>
<dbReference type="SUPFAM" id="SSF57667">
    <property type="entry name" value="beta-beta-alpha zinc fingers"/>
    <property type="match status" value="3"/>
</dbReference>
<dbReference type="VEuPathDB" id="VectorBase:AGAP028677"/>
<dbReference type="GO" id="GO:0043035">
    <property type="term" value="F:chromatin insulator sequence binding"/>
    <property type="evidence" value="ECO:0000318"/>
    <property type="project" value="GO_Central"/>
</dbReference>
<dbReference type="GO" id="GO:0008270">
    <property type="term" value="F:zinc ion binding"/>
    <property type="evidence" value="ECO:0007669"/>
    <property type="project" value="UniProtKB-UniRule"/>
</dbReference>
<dbReference type="InterPro" id="IPR013087">
    <property type="entry name" value="Znf_C2H2_type"/>
</dbReference>
<reference evidence="6 7" key="2">
    <citation type="journal article" date="2004" name="Trends Parasitol.">
        <title>The Anopheles gambiae genome: an update.</title>
        <authorList>
            <person name="Mongin E."/>
            <person name="Louis C."/>
            <person name="Holt R.A."/>
            <person name="Birney E."/>
            <person name="Collins F.H."/>
        </authorList>
    </citation>
    <scope>NUCLEOTIDE SEQUENCE [LARGE SCALE GENOMIC DNA]</scope>
    <source>
        <strain evidence="6 7">PEST</strain>
    </source>
</reference>
<dbReference type="Pfam" id="PF12874">
    <property type="entry name" value="zf-met"/>
    <property type="match status" value="1"/>
</dbReference>
<dbReference type="PANTHER" id="PTHR24379:SF121">
    <property type="entry name" value="C2H2-TYPE DOMAIN-CONTAINING PROTEIN"/>
    <property type="match status" value="1"/>
</dbReference>
<feature type="compositionally biased region" description="Low complexity" evidence="5">
    <location>
        <begin position="143"/>
        <end position="154"/>
    </location>
</feature>
<dbReference type="InterPro" id="IPR012934">
    <property type="entry name" value="Znf_AD"/>
</dbReference>
<dbReference type="Pfam" id="PF00096">
    <property type="entry name" value="zf-C2H2"/>
    <property type="match status" value="4"/>
</dbReference>
<protein>
    <submittedName>
        <fullName evidence="6">Uncharacterized protein</fullName>
    </submittedName>
</protein>
<dbReference type="EnsemblMetazoa" id="AGAP028677-RA">
    <property type="protein sequence ID" value="AGAP028677-PA"/>
    <property type="gene ID" value="AGAP028677"/>
</dbReference>
<dbReference type="GO" id="GO:0005634">
    <property type="term" value="C:nucleus"/>
    <property type="evidence" value="ECO:0007669"/>
    <property type="project" value="InterPro"/>
</dbReference>
<feature type="region of interest" description="Disordered" evidence="5">
    <location>
        <begin position="106"/>
        <end position="159"/>
    </location>
</feature>
<dbReference type="EMBL" id="AAAB01008966">
    <property type="status" value="NOT_ANNOTATED_CDS"/>
    <property type="molecule type" value="Genomic_DNA"/>
</dbReference>